<evidence type="ECO:0000256" key="1">
    <source>
        <dbReference type="SAM" id="MobiDB-lite"/>
    </source>
</evidence>
<sequence length="69" mass="7693">METPVFTREFNGQGWETTSTACKELVKAVMLCRDSVLSTFGEAGTQPMEGKLQKQFPSTADEDNFDILE</sequence>
<proteinExistence type="predicted"/>
<reference evidence="4" key="1">
    <citation type="submission" date="2017-02" db="UniProtKB">
        <authorList>
            <consortium name="WormBaseParasite"/>
        </authorList>
    </citation>
    <scope>IDENTIFICATION</scope>
</reference>
<gene>
    <name evidence="2" type="ORF">ACOC_LOCUS12742</name>
</gene>
<reference evidence="2 3" key="2">
    <citation type="submission" date="2018-11" db="EMBL/GenBank/DDBJ databases">
        <authorList>
            <consortium name="Pathogen Informatics"/>
        </authorList>
    </citation>
    <scope>NUCLEOTIDE SEQUENCE [LARGE SCALE GENOMIC DNA]</scope>
    <source>
        <strain evidence="2 3">Costa Rica</strain>
    </source>
</reference>
<accession>A0A0R3Q173</accession>
<dbReference type="Proteomes" id="UP000267027">
    <property type="component" value="Unassembled WGS sequence"/>
</dbReference>
<evidence type="ECO:0000313" key="2">
    <source>
        <dbReference type="EMBL" id="VDM64327.1"/>
    </source>
</evidence>
<feature type="region of interest" description="Disordered" evidence="1">
    <location>
        <begin position="43"/>
        <end position="69"/>
    </location>
</feature>
<dbReference type="AlphaFoldDB" id="A0A0R3Q173"/>
<organism evidence="4">
    <name type="scientific">Angiostrongylus costaricensis</name>
    <name type="common">Nematode worm</name>
    <dbReference type="NCBI Taxonomy" id="334426"/>
    <lineage>
        <taxon>Eukaryota</taxon>
        <taxon>Metazoa</taxon>
        <taxon>Ecdysozoa</taxon>
        <taxon>Nematoda</taxon>
        <taxon>Chromadorea</taxon>
        <taxon>Rhabditida</taxon>
        <taxon>Rhabditina</taxon>
        <taxon>Rhabditomorpha</taxon>
        <taxon>Strongyloidea</taxon>
        <taxon>Metastrongylidae</taxon>
        <taxon>Angiostrongylus</taxon>
    </lineage>
</organism>
<feature type="compositionally biased region" description="Acidic residues" evidence="1">
    <location>
        <begin position="60"/>
        <end position="69"/>
    </location>
</feature>
<dbReference type="WBParaSite" id="ACOC_0001274101-mRNA-1">
    <property type="protein sequence ID" value="ACOC_0001274101-mRNA-1"/>
    <property type="gene ID" value="ACOC_0001274101"/>
</dbReference>
<keyword evidence="3" id="KW-1185">Reference proteome</keyword>
<evidence type="ECO:0000313" key="3">
    <source>
        <dbReference type="Proteomes" id="UP000267027"/>
    </source>
</evidence>
<protein>
    <submittedName>
        <fullName evidence="4">Phage protein</fullName>
    </submittedName>
</protein>
<name>A0A0R3Q173_ANGCS</name>
<dbReference type="EMBL" id="UYYA01005195">
    <property type="protein sequence ID" value="VDM64327.1"/>
    <property type="molecule type" value="Genomic_DNA"/>
</dbReference>
<evidence type="ECO:0000313" key="4">
    <source>
        <dbReference type="WBParaSite" id="ACOC_0001274101-mRNA-1"/>
    </source>
</evidence>